<keyword evidence="3" id="KW-1185">Reference proteome</keyword>
<protein>
    <submittedName>
        <fullName evidence="2">Dynein heavy chain, cytoplasmic</fullName>
    </submittedName>
</protein>
<organism evidence="2 3">
    <name type="scientific">Caerostris extrusa</name>
    <name type="common">Bark spider</name>
    <name type="synonym">Caerostris bankana</name>
    <dbReference type="NCBI Taxonomy" id="172846"/>
    <lineage>
        <taxon>Eukaryota</taxon>
        <taxon>Metazoa</taxon>
        <taxon>Ecdysozoa</taxon>
        <taxon>Arthropoda</taxon>
        <taxon>Chelicerata</taxon>
        <taxon>Arachnida</taxon>
        <taxon>Araneae</taxon>
        <taxon>Araneomorphae</taxon>
        <taxon>Entelegynae</taxon>
        <taxon>Araneoidea</taxon>
        <taxon>Araneidae</taxon>
        <taxon>Caerostris</taxon>
    </lineage>
</organism>
<evidence type="ECO:0000313" key="3">
    <source>
        <dbReference type="Proteomes" id="UP001054945"/>
    </source>
</evidence>
<proteinExistence type="inferred from homology"/>
<evidence type="ECO:0000313" key="2">
    <source>
        <dbReference type="EMBL" id="GIX77251.1"/>
    </source>
</evidence>
<comment type="caution">
    <text evidence="2">The sequence shown here is derived from an EMBL/GenBank/DDBJ whole genome shotgun (WGS) entry which is preliminary data.</text>
</comment>
<dbReference type="EMBL" id="BPLR01020310">
    <property type="protein sequence ID" value="GIX77251.1"/>
    <property type="molecule type" value="Genomic_DNA"/>
</dbReference>
<dbReference type="GO" id="GO:0045505">
    <property type="term" value="F:dynein intermediate chain binding"/>
    <property type="evidence" value="ECO:0007669"/>
    <property type="project" value="InterPro"/>
</dbReference>
<dbReference type="PANTHER" id="PTHR46532:SF4">
    <property type="entry name" value="AAA+ ATPASE DOMAIN-CONTAINING PROTEIN"/>
    <property type="match status" value="1"/>
</dbReference>
<dbReference type="Proteomes" id="UP001054945">
    <property type="component" value="Unassembled WGS sequence"/>
</dbReference>
<dbReference type="GO" id="GO:0005858">
    <property type="term" value="C:axonemal dynein complex"/>
    <property type="evidence" value="ECO:0007669"/>
    <property type="project" value="TreeGrafter"/>
</dbReference>
<dbReference type="AlphaFoldDB" id="A0AAV4MXQ3"/>
<dbReference type="GO" id="GO:0051959">
    <property type="term" value="F:dynein light intermediate chain binding"/>
    <property type="evidence" value="ECO:0007669"/>
    <property type="project" value="InterPro"/>
</dbReference>
<dbReference type="GO" id="GO:0007018">
    <property type="term" value="P:microtubule-based movement"/>
    <property type="evidence" value="ECO:0007669"/>
    <property type="project" value="InterPro"/>
</dbReference>
<reference evidence="2 3" key="1">
    <citation type="submission" date="2021-06" db="EMBL/GenBank/DDBJ databases">
        <title>Caerostris extrusa draft genome.</title>
        <authorList>
            <person name="Kono N."/>
            <person name="Arakawa K."/>
        </authorList>
    </citation>
    <scope>NUCLEOTIDE SEQUENCE [LARGE SCALE GENOMIC DNA]</scope>
</reference>
<name>A0AAV4MXQ3_CAEEX</name>
<sequence length="458" mass="53412">MKRVEDVLGEKSALVRISEYLWLLLTKLIKQINSILFAISLIESIRSYERTCEKGVSLVWESYKLDPYVQRLAENVFNFQEKNRLTLMFAQLKLCAYSTNVFADILNKIQKAVDDLSLHQYSNLHLWVNKLDEEVEKKLALRLEAGIKAWTKALEGKSQQEADLATDTDTTTAHKLGGDPQIQTLIHEIRITNQVIYVNPSVEEARFNIMQQLFAWENVVLLQTRIQSSRYQIVQFLNLTRNLLRKMPDGAITLEAAYQEIENKIKQMDSYVKRMARYQALWDLQPEALYSKLGENINLWMNTLIEIKKSRTTFDTTEVRKEIGPVIIEYAKSRSDLEQQSIETDSTSDAVTFITYVQSLKKKMKIWDKKVELYREGQRILERQRFQFPNSWLHIDNVEGEWSAFNEIIRRKDSAIQVQVASLQVKIVAEDKAVEARTNDVLNEWEKAKPVEVNLHFI</sequence>
<dbReference type="InterPro" id="IPR026983">
    <property type="entry name" value="DHC"/>
</dbReference>
<dbReference type="PANTHER" id="PTHR46532">
    <property type="entry name" value="MALE FERTILITY FACTOR KL5"/>
    <property type="match status" value="1"/>
</dbReference>
<accession>A0AAV4MXQ3</accession>
<comment type="similarity">
    <text evidence="1">Belongs to the dynein heavy chain family.</text>
</comment>
<evidence type="ECO:0000256" key="1">
    <source>
        <dbReference type="ARBA" id="ARBA00008887"/>
    </source>
</evidence>
<gene>
    <name evidence="2" type="primary">Dhc64C</name>
    <name evidence="2" type="ORF">CEXT_808041</name>
</gene>